<comment type="similarity">
    <text evidence="1 2">Belongs to the enoyl-CoA hydratase/isomerase family.</text>
</comment>
<evidence type="ECO:0000256" key="2">
    <source>
        <dbReference type="RuleBase" id="RU003707"/>
    </source>
</evidence>
<dbReference type="GO" id="GO:0008300">
    <property type="term" value="P:isoprenoid catabolic process"/>
    <property type="evidence" value="ECO:0007669"/>
    <property type="project" value="TreeGrafter"/>
</dbReference>
<dbReference type="CDD" id="cd06558">
    <property type="entry name" value="crotonase-like"/>
    <property type="match status" value="1"/>
</dbReference>
<dbReference type="InterPro" id="IPR001753">
    <property type="entry name" value="Enoyl-CoA_hydra/iso"/>
</dbReference>
<dbReference type="PANTHER" id="PTHR42964">
    <property type="entry name" value="ENOYL-COA HYDRATASE"/>
    <property type="match status" value="1"/>
</dbReference>
<comment type="caution">
    <text evidence="3">The sequence shown here is derived from an EMBL/GenBank/DDBJ whole genome shotgun (WGS) entry which is preliminary data.</text>
</comment>
<dbReference type="Pfam" id="PF00378">
    <property type="entry name" value="ECH_1"/>
    <property type="match status" value="1"/>
</dbReference>
<evidence type="ECO:0000313" key="3">
    <source>
        <dbReference type="EMBL" id="OZI76560.1"/>
    </source>
</evidence>
<dbReference type="SUPFAM" id="SSF52096">
    <property type="entry name" value="ClpP/crotonase"/>
    <property type="match status" value="1"/>
</dbReference>
<dbReference type="PROSITE" id="PS00166">
    <property type="entry name" value="ENOYL_COA_HYDRATASE"/>
    <property type="match status" value="1"/>
</dbReference>
<evidence type="ECO:0000256" key="1">
    <source>
        <dbReference type="ARBA" id="ARBA00005254"/>
    </source>
</evidence>
<sequence>MNELVIEDRDSVRILRMNRPDKHNALNSALTQALLDALHEADRSAGVRAVVLAGNGKSFCAGADTKEFAGLTAAHADAVTRRAELTTELHLAFSRIGKPVVSAVHGNALGGGAGLALACDLAVMADDVRFGYPELRHGIVAAVVMANLVRQLGRKQAFELVALAEPIDGARALALGLANRVAPAGQVLDAALELARRMAGWEPAAMKLTKRSFHRVADLALAEALAVGRDANTIMRSFGAGGGQ</sequence>
<dbReference type="InterPro" id="IPR051683">
    <property type="entry name" value="Enoyl-CoA_Hydratase/Isomerase"/>
</dbReference>
<dbReference type="InterPro" id="IPR029045">
    <property type="entry name" value="ClpP/crotonase-like_dom_sf"/>
</dbReference>
<dbReference type="PANTHER" id="PTHR42964:SF1">
    <property type="entry name" value="POLYKETIDE BIOSYNTHESIS ENOYL-COA HYDRATASE PKSH-RELATED"/>
    <property type="match status" value="1"/>
</dbReference>
<protein>
    <submittedName>
        <fullName evidence="3">Enoyl-CoA hydratase</fullName>
    </submittedName>
</protein>
<dbReference type="EMBL" id="NEVT01000006">
    <property type="protein sequence ID" value="OZI76560.1"/>
    <property type="molecule type" value="Genomic_DNA"/>
</dbReference>
<dbReference type="Proteomes" id="UP000215633">
    <property type="component" value="Unassembled WGS sequence"/>
</dbReference>
<keyword evidence="4" id="KW-1185">Reference proteome</keyword>
<name>A0A261VSI0_9BORD</name>
<dbReference type="AlphaFoldDB" id="A0A261VSI0"/>
<reference evidence="4" key="1">
    <citation type="submission" date="2017-05" db="EMBL/GenBank/DDBJ databases">
        <title>Complete and WGS of Bordetella genogroups.</title>
        <authorList>
            <person name="Spilker T."/>
            <person name="Lipuma J."/>
        </authorList>
    </citation>
    <scope>NUCLEOTIDE SEQUENCE [LARGE SCALE GENOMIC DNA]</scope>
    <source>
        <strain evidence="4">AU8256</strain>
    </source>
</reference>
<proteinExistence type="inferred from homology"/>
<dbReference type="Gene3D" id="3.90.226.10">
    <property type="entry name" value="2-enoyl-CoA Hydratase, Chain A, domain 1"/>
    <property type="match status" value="1"/>
</dbReference>
<dbReference type="GO" id="GO:0003824">
    <property type="term" value="F:catalytic activity"/>
    <property type="evidence" value="ECO:0007669"/>
    <property type="project" value="InterPro"/>
</dbReference>
<gene>
    <name evidence="3" type="ORF">CAL24_15705</name>
</gene>
<organism evidence="3 4">
    <name type="scientific">Bordetella genomosp. 2</name>
    <dbReference type="NCBI Taxonomy" id="1983456"/>
    <lineage>
        <taxon>Bacteria</taxon>
        <taxon>Pseudomonadati</taxon>
        <taxon>Pseudomonadota</taxon>
        <taxon>Betaproteobacteria</taxon>
        <taxon>Burkholderiales</taxon>
        <taxon>Alcaligenaceae</taxon>
        <taxon>Bordetella</taxon>
    </lineage>
</organism>
<dbReference type="RefSeq" id="WP_028354702.1">
    <property type="nucleotide sequence ID" value="NZ_NEVT01000006.1"/>
</dbReference>
<accession>A0A261VSI0</accession>
<dbReference type="InterPro" id="IPR018376">
    <property type="entry name" value="Enoyl-CoA_hyd/isom_CS"/>
</dbReference>
<evidence type="ECO:0000313" key="4">
    <source>
        <dbReference type="Proteomes" id="UP000215633"/>
    </source>
</evidence>